<name>A0A5B7IT27_PORTR</name>
<gene>
    <name evidence="2" type="ORF">E2C01_078559</name>
</gene>
<dbReference type="EMBL" id="VSRR010063658">
    <property type="protein sequence ID" value="MPC83838.1"/>
    <property type="molecule type" value="Genomic_DNA"/>
</dbReference>
<comment type="caution">
    <text evidence="2">The sequence shown here is derived from an EMBL/GenBank/DDBJ whole genome shotgun (WGS) entry which is preliminary data.</text>
</comment>
<evidence type="ECO:0000256" key="1">
    <source>
        <dbReference type="SAM" id="MobiDB-lite"/>
    </source>
</evidence>
<feature type="region of interest" description="Disordered" evidence="1">
    <location>
        <begin position="29"/>
        <end position="49"/>
    </location>
</feature>
<sequence length="49" mass="5182">MGTTINKIACATNGQKLNGASHIYSSGMPTGAIGKKKKKKNSTIYFHPS</sequence>
<keyword evidence="3" id="KW-1185">Reference proteome</keyword>
<protein>
    <submittedName>
        <fullName evidence="2">Uncharacterized protein</fullName>
    </submittedName>
</protein>
<accession>A0A5B7IT27</accession>
<evidence type="ECO:0000313" key="3">
    <source>
        <dbReference type="Proteomes" id="UP000324222"/>
    </source>
</evidence>
<reference evidence="2 3" key="1">
    <citation type="submission" date="2019-05" db="EMBL/GenBank/DDBJ databases">
        <title>Another draft genome of Portunus trituberculatus and its Hox gene families provides insights of decapod evolution.</title>
        <authorList>
            <person name="Jeong J.-H."/>
            <person name="Song I."/>
            <person name="Kim S."/>
            <person name="Choi T."/>
            <person name="Kim D."/>
            <person name="Ryu S."/>
            <person name="Kim W."/>
        </authorList>
    </citation>
    <scope>NUCLEOTIDE SEQUENCE [LARGE SCALE GENOMIC DNA]</scope>
    <source>
        <tissue evidence="2">Muscle</tissue>
    </source>
</reference>
<dbReference type="AlphaFoldDB" id="A0A5B7IT27"/>
<dbReference type="Proteomes" id="UP000324222">
    <property type="component" value="Unassembled WGS sequence"/>
</dbReference>
<proteinExistence type="predicted"/>
<evidence type="ECO:0000313" key="2">
    <source>
        <dbReference type="EMBL" id="MPC83838.1"/>
    </source>
</evidence>
<organism evidence="2 3">
    <name type="scientific">Portunus trituberculatus</name>
    <name type="common">Swimming crab</name>
    <name type="synonym">Neptunus trituberculatus</name>
    <dbReference type="NCBI Taxonomy" id="210409"/>
    <lineage>
        <taxon>Eukaryota</taxon>
        <taxon>Metazoa</taxon>
        <taxon>Ecdysozoa</taxon>
        <taxon>Arthropoda</taxon>
        <taxon>Crustacea</taxon>
        <taxon>Multicrustacea</taxon>
        <taxon>Malacostraca</taxon>
        <taxon>Eumalacostraca</taxon>
        <taxon>Eucarida</taxon>
        <taxon>Decapoda</taxon>
        <taxon>Pleocyemata</taxon>
        <taxon>Brachyura</taxon>
        <taxon>Eubrachyura</taxon>
        <taxon>Portunoidea</taxon>
        <taxon>Portunidae</taxon>
        <taxon>Portuninae</taxon>
        <taxon>Portunus</taxon>
    </lineage>
</organism>